<reference evidence="2 3" key="2">
    <citation type="submission" date="2019-09" db="EMBL/GenBank/DDBJ databases">
        <authorList>
            <person name="Jin C."/>
        </authorList>
    </citation>
    <scope>NUCLEOTIDE SEQUENCE [LARGE SCALE GENOMIC DNA]</scope>
    <source>
        <strain evidence="2 3">BN140078</strain>
    </source>
</reference>
<name>A0A5B2VNA1_9BACT</name>
<dbReference type="AlphaFoldDB" id="A0A5B2VNA1"/>
<evidence type="ECO:0000259" key="1">
    <source>
        <dbReference type="Pfam" id="PF18922"/>
    </source>
</evidence>
<protein>
    <recommendedName>
        <fullName evidence="1">DUF5672 domain-containing protein</fullName>
    </recommendedName>
</protein>
<comment type="caution">
    <text evidence="2">The sequence shown here is derived from an EMBL/GenBank/DDBJ whole genome shotgun (WGS) entry which is preliminary data.</text>
</comment>
<organism evidence="2 3">
    <name type="scientific">Chitinophaga agrisoli</name>
    <dbReference type="NCBI Taxonomy" id="2607653"/>
    <lineage>
        <taxon>Bacteria</taxon>
        <taxon>Pseudomonadati</taxon>
        <taxon>Bacteroidota</taxon>
        <taxon>Chitinophagia</taxon>
        <taxon>Chitinophagales</taxon>
        <taxon>Chitinophagaceae</taxon>
        <taxon>Chitinophaga</taxon>
    </lineage>
</organism>
<sequence>MRADPKLCVIIPAHKSRLTVEEAISLQACYNRLQHYHCYLLHGADGFSPEEYLDIHPQLKLKRVPANWLSSVQQYNRMKVNPSFYELFRDYQFMLTYELDAYIFSNDITAHHGFDYDYIGAPIFEGYQQAAPDAPFHGALNSGFSMRNVTACRVMLDKLQLYKAWWKKNKFLLVNFPFLRRVVNPNWRSVMDHDHLRGYLKGGYFNEDIIWSEVIPALFPSFKVAPPEAAALFSFEVNPERLYQLTGQLPLGCHAWTRFPAFWKNHIHEFIRTPS</sequence>
<reference evidence="2 3" key="1">
    <citation type="submission" date="2019-09" db="EMBL/GenBank/DDBJ databases">
        <title>Chitinophaga ginsengihumi sp. nov., isolated from soil of ginseng rhizosphere.</title>
        <authorList>
            <person name="Lee J."/>
        </authorList>
    </citation>
    <scope>NUCLEOTIDE SEQUENCE [LARGE SCALE GENOMIC DNA]</scope>
    <source>
        <strain evidence="2 3">BN140078</strain>
    </source>
</reference>
<dbReference type="Proteomes" id="UP000324611">
    <property type="component" value="Unassembled WGS sequence"/>
</dbReference>
<evidence type="ECO:0000313" key="2">
    <source>
        <dbReference type="EMBL" id="KAA2239896.1"/>
    </source>
</evidence>
<evidence type="ECO:0000313" key="3">
    <source>
        <dbReference type="Proteomes" id="UP000324611"/>
    </source>
</evidence>
<dbReference type="Pfam" id="PF18922">
    <property type="entry name" value="DUF5672"/>
    <property type="match status" value="1"/>
</dbReference>
<accession>A0A5B2VNA1</accession>
<keyword evidence="3" id="KW-1185">Reference proteome</keyword>
<dbReference type="RefSeq" id="WP_149841073.1">
    <property type="nucleotide sequence ID" value="NZ_VUOC01000004.1"/>
</dbReference>
<proteinExistence type="predicted"/>
<dbReference type="EMBL" id="VUOC01000004">
    <property type="protein sequence ID" value="KAA2239896.1"/>
    <property type="molecule type" value="Genomic_DNA"/>
</dbReference>
<dbReference type="InterPro" id="IPR043729">
    <property type="entry name" value="DUF5672"/>
</dbReference>
<gene>
    <name evidence="2" type="ORF">F0L74_27305</name>
</gene>
<feature type="domain" description="DUF5672" evidence="1">
    <location>
        <begin position="59"/>
        <end position="254"/>
    </location>
</feature>